<reference evidence="2" key="1">
    <citation type="submission" date="2022-10" db="EMBL/GenBank/DDBJ databases">
        <title>Tapping the CABI collections for fungal endophytes: first genome assemblies for Collariella, Neodidymelliopsis, Ascochyta clinopodiicola, Didymella pomorum, Didymosphaeria variabile, Neocosmospora piperis and Neocucurbitaria cava.</title>
        <authorList>
            <person name="Hill R."/>
        </authorList>
    </citation>
    <scope>NUCLEOTIDE SEQUENCE</scope>
    <source>
        <strain evidence="2">IMI 356815</strain>
    </source>
</reference>
<feature type="region of interest" description="Disordered" evidence="1">
    <location>
        <begin position="189"/>
        <end position="223"/>
    </location>
</feature>
<dbReference type="OrthoDB" id="10659399at2759"/>
<evidence type="ECO:0000313" key="2">
    <source>
        <dbReference type="EMBL" id="KAJ4347060.1"/>
    </source>
</evidence>
<sequence>MLAICVDKAGEEDAPLELGARTSEELTVVNKDVPEELTLEPSELVVLDVKLADEVVLTNPGGGDGISTGTAVVIVADAELKGTVEVRVKVTVVEDELAPATDVEDVIGEDDRLLEIVRVNVGEVAVDTTRDEVTTEGTAGRLGAASELVEGRVVAKDDASSEPETGELLEVSSTEVVDVNCVDSVPLVAPEEGTTGADVGIPGGPDPTEDGLEGRPEDTGTLPEITYEGRIGAPPEENPGSGLVMLADDTGGDVDAVAEPVVGTLGCTLVGSDGDVIGVDASGVLPDSPGKPELCSVFVTAPVGEMPDDRPEVCVSGVAPLEIDDGLPFVR</sequence>
<keyword evidence="3" id="KW-1185">Reference proteome</keyword>
<evidence type="ECO:0000313" key="3">
    <source>
        <dbReference type="Proteomes" id="UP001140513"/>
    </source>
</evidence>
<dbReference type="GeneID" id="80914525"/>
<dbReference type="Proteomes" id="UP001140513">
    <property type="component" value="Unassembled WGS sequence"/>
</dbReference>
<proteinExistence type="predicted"/>
<name>A0A9W9C608_9PLEO</name>
<evidence type="ECO:0000256" key="1">
    <source>
        <dbReference type="SAM" id="MobiDB-lite"/>
    </source>
</evidence>
<dbReference type="EMBL" id="JAPEUX010000008">
    <property type="protein sequence ID" value="KAJ4347060.1"/>
    <property type="molecule type" value="Genomic_DNA"/>
</dbReference>
<gene>
    <name evidence="2" type="ORF">N0V89_010995</name>
</gene>
<organism evidence="2 3">
    <name type="scientific">Didymosphaeria variabile</name>
    <dbReference type="NCBI Taxonomy" id="1932322"/>
    <lineage>
        <taxon>Eukaryota</taxon>
        <taxon>Fungi</taxon>
        <taxon>Dikarya</taxon>
        <taxon>Ascomycota</taxon>
        <taxon>Pezizomycotina</taxon>
        <taxon>Dothideomycetes</taxon>
        <taxon>Pleosporomycetidae</taxon>
        <taxon>Pleosporales</taxon>
        <taxon>Massarineae</taxon>
        <taxon>Didymosphaeriaceae</taxon>
        <taxon>Didymosphaeria</taxon>
    </lineage>
</organism>
<accession>A0A9W9C608</accession>
<comment type="caution">
    <text evidence="2">The sequence shown here is derived from an EMBL/GenBank/DDBJ whole genome shotgun (WGS) entry which is preliminary data.</text>
</comment>
<dbReference type="RefSeq" id="XP_056066860.1">
    <property type="nucleotide sequence ID" value="XM_056219733.1"/>
</dbReference>
<dbReference type="AlphaFoldDB" id="A0A9W9C608"/>
<protein>
    <submittedName>
        <fullName evidence="2">Uncharacterized protein</fullName>
    </submittedName>
</protein>